<dbReference type="EC" id="6.5.1.1" evidence="2"/>
<keyword evidence="8" id="KW-0547">Nucleotide-binding</keyword>
<keyword evidence="7" id="KW-0479">Metal-binding</keyword>
<dbReference type="Pfam" id="PF13298">
    <property type="entry name" value="LigD_N"/>
    <property type="match status" value="1"/>
</dbReference>
<evidence type="ECO:0000256" key="11">
    <source>
        <dbReference type="ARBA" id="ARBA00022839"/>
    </source>
</evidence>
<feature type="compositionally biased region" description="Basic and acidic residues" evidence="23">
    <location>
        <begin position="822"/>
        <end position="832"/>
    </location>
</feature>
<evidence type="ECO:0000256" key="17">
    <source>
        <dbReference type="ARBA" id="ARBA00023211"/>
    </source>
</evidence>
<feature type="region of interest" description="Disordered" evidence="23">
    <location>
        <begin position="311"/>
        <end position="331"/>
    </location>
</feature>
<evidence type="ECO:0000256" key="9">
    <source>
        <dbReference type="ARBA" id="ARBA00022763"/>
    </source>
</evidence>
<keyword evidence="6" id="KW-0540">Nuclease</keyword>
<evidence type="ECO:0000256" key="7">
    <source>
        <dbReference type="ARBA" id="ARBA00022723"/>
    </source>
</evidence>
<evidence type="ECO:0000259" key="24">
    <source>
        <dbReference type="PROSITE" id="PS50160"/>
    </source>
</evidence>
<dbReference type="NCBIfam" id="TIGR02778">
    <property type="entry name" value="ligD_pol"/>
    <property type="match status" value="1"/>
</dbReference>
<dbReference type="InterPro" id="IPR014144">
    <property type="entry name" value="LigD_PE_domain"/>
</dbReference>
<dbReference type="SUPFAM" id="SSF50249">
    <property type="entry name" value="Nucleic acid-binding proteins"/>
    <property type="match status" value="1"/>
</dbReference>
<keyword evidence="13" id="KW-0239">DNA-directed DNA polymerase</keyword>
<keyword evidence="17" id="KW-0464">Manganese</keyword>
<keyword evidence="10" id="KW-0378">Hydrolase</keyword>
<evidence type="ECO:0000256" key="13">
    <source>
        <dbReference type="ARBA" id="ARBA00022932"/>
    </source>
</evidence>
<dbReference type="NCBIfam" id="NF007210">
    <property type="entry name" value="PRK09632.1"/>
    <property type="match status" value="1"/>
</dbReference>
<evidence type="ECO:0000313" key="26">
    <source>
        <dbReference type="Proteomes" id="UP001501257"/>
    </source>
</evidence>
<dbReference type="Gene3D" id="3.30.1490.70">
    <property type="match status" value="1"/>
</dbReference>
<keyword evidence="4" id="KW-0808">Transferase</keyword>
<dbReference type="NCBIfam" id="TIGR02779">
    <property type="entry name" value="NHEJ_ligase_lig"/>
    <property type="match status" value="1"/>
</dbReference>
<organism evidence="25 26">
    <name type="scientific">Paeniglutamicibacter antarcticus</name>
    <dbReference type="NCBI Taxonomy" id="494023"/>
    <lineage>
        <taxon>Bacteria</taxon>
        <taxon>Bacillati</taxon>
        <taxon>Actinomycetota</taxon>
        <taxon>Actinomycetes</taxon>
        <taxon>Micrococcales</taxon>
        <taxon>Micrococcaceae</taxon>
        <taxon>Paeniglutamicibacter</taxon>
    </lineage>
</organism>
<dbReference type="InterPro" id="IPR033649">
    <property type="entry name" value="MtLigD_Pol-like"/>
</dbReference>
<name>A0ABP9TN37_9MICC</name>
<feature type="domain" description="ATP-dependent DNA ligase family profile" evidence="24">
    <location>
        <begin position="612"/>
        <end position="745"/>
    </location>
</feature>
<evidence type="ECO:0000256" key="3">
    <source>
        <dbReference type="ARBA" id="ARBA00022598"/>
    </source>
</evidence>
<dbReference type="InterPro" id="IPR016059">
    <property type="entry name" value="DNA_ligase_ATP-dep_CS"/>
</dbReference>
<keyword evidence="5" id="KW-0548">Nucleotidyltransferase</keyword>
<dbReference type="PANTHER" id="PTHR42705:SF2">
    <property type="entry name" value="BIFUNCTIONAL NON-HOMOLOGOUS END JOINING PROTEIN LIGD"/>
    <property type="match status" value="1"/>
</dbReference>
<keyword evidence="14" id="KW-0238">DNA-binding</keyword>
<comment type="similarity">
    <text evidence="22">In the N-terminal section; belongs to the LigD polymerase family.</text>
</comment>
<dbReference type="PROSITE" id="PS50160">
    <property type="entry name" value="DNA_LIGASE_A3"/>
    <property type="match status" value="1"/>
</dbReference>
<dbReference type="InterPro" id="IPR012309">
    <property type="entry name" value="DNA_ligase_ATP-dep_C"/>
</dbReference>
<dbReference type="RefSeq" id="WP_210100482.1">
    <property type="nucleotide sequence ID" value="NZ_BAABLK010000032.1"/>
</dbReference>
<proteinExistence type="inferred from homology"/>
<evidence type="ECO:0000256" key="10">
    <source>
        <dbReference type="ARBA" id="ARBA00022801"/>
    </source>
</evidence>
<dbReference type="InterPro" id="IPR052171">
    <property type="entry name" value="NHEJ_LigD"/>
</dbReference>
<comment type="cofactor">
    <cofactor evidence="1">
        <name>Mn(2+)</name>
        <dbReference type="ChEBI" id="CHEBI:29035"/>
    </cofactor>
</comment>
<dbReference type="InterPro" id="IPR014146">
    <property type="entry name" value="LigD_ligase_dom"/>
</dbReference>
<dbReference type="CDD" id="cd07971">
    <property type="entry name" value="OBF_DNA_ligase_LigD"/>
    <property type="match status" value="1"/>
</dbReference>
<dbReference type="Gene3D" id="3.30.470.30">
    <property type="entry name" value="DNA ligase/mRNA capping enzyme"/>
    <property type="match status" value="1"/>
</dbReference>
<evidence type="ECO:0000256" key="2">
    <source>
        <dbReference type="ARBA" id="ARBA00012727"/>
    </source>
</evidence>
<reference evidence="26" key="1">
    <citation type="journal article" date="2019" name="Int. J. Syst. Evol. Microbiol.">
        <title>The Global Catalogue of Microorganisms (GCM) 10K type strain sequencing project: providing services to taxonomists for standard genome sequencing and annotation.</title>
        <authorList>
            <consortium name="The Broad Institute Genomics Platform"/>
            <consortium name="The Broad Institute Genome Sequencing Center for Infectious Disease"/>
            <person name="Wu L."/>
            <person name="Ma J."/>
        </authorList>
    </citation>
    <scope>NUCLEOTIDE SEQUENCE [LARGE SCALE GENOMIC DNA]</scope>
    <source>
        <strain evidence="26">JCM 18952</strain>
    </source>
</reference>
<evidence type="ECO:0000256" key="16">
    <source>
        <dbReference type="ARBA" id="ARBA00023204"/>
    </source>
</evidence>
<dbReference type="InterPro" id="IPR014145">
    <property type="entry name" value="LigD_pol_dom"/>
</dbReference>
<evidence type="ECO:0000256" key="6">
    <source>
        <dbReference type="ARBA" id="ARBA00022722"/>
    </source>
</evidence>
<keyword evidence="11" id="KW-0269">Exonuclease</keyword>
<dbReference type="Gene3D" id="3.90.920.10">
    <property type="entry name" value="DNA primase, PRIM domain"/>
    <property type="match status" value="1"/>
</dbReference>
<accession>A0ABP9TN37</accession>
<evidence type="ECO:0000256" key="14">
    <source>
        <dbReference type="ARBA" id="ARBA00023125"/>
    </source>
</evidence>
<evidence type="ECO:0000256" key="8">
    <source>
        <dbReference type="ARBA" id="ARBA00022741"/>
    </source>
</evidence>
<evidence type="ECO:0000256" key="22">
    <source>
        <dbReference type="ARBA" id="ARBA00049990"/>
    </source>
</evidence>
<evidence type="ECO:0000256" key="18">
    <source>
        <dbReference type="ARBA" id="ARBA00023268"/>
    </source>
</evidence>
<dbReference type="InterPro" id="IPR012340">
    <property type="entry name" value="NA-bd_OB-fold"/>
</dbReference>
<dbReference type="PANTHER" id="PTHR42705">
    <property type="entry name" value="BIFUNCTIONAL NON-HOMOLOGOUS END JOINING PROTEIN LIGD"/>
    <property type="match status" value="1"/>
</dbReference>
<comment type="catalytic activity">
    <reaction evidence="20">
        <text>ATP + (deoxyribonucleotide)n-3'-hydroxyl + 5'-phospho-(deoxyribonucleotide)m = (deoxyribonucleotide)n+m + AMP + diphosphate.</text>
        <dbReference type="EC" id="6.5.1.1"/>
    </reaction>
</comment>
<evidence type="ECO:0000256" key="21">
    <source>
        <dbReference type="ARBA" id="ARBA00049981"/>
    </source>
</evidence>
<keyword evidence="18" id="KW-0511">Multifunctional enzyme</keyword>
<dbReference type="Gene3D" id="2.40.50.140">
    <property type="entry name" value="Nucleic acid-binding proteins"/>
    <property type="match status" value="1"/>
</dbReference>
<feature type="region of interest" description="Disordered" evidence="23">
    <location>
        <begin position="806"/>
        <end position="839"/>
    </location>
</feature>
<dbReference type="InterPro" id="IPR012310">
    <property type="entry name" value="DNA_ligase_ATP-dep_cent"/>
</dbReference>
<evidence type="ECO:0000256" key="19">
    <source>
        <dbReference type="ARBA" id="ARBA00029943"/>
    </source>
</evidence>
<comment type="similarity">
    <text evidence="21">In the C-terminal section; belongs to the ATP-dependent DNA ligase family.</text>
</comment>
<dbReference type="PROSITE" id="PS00697">
    <property type="entry name" value="DNA_LIGASE_A1"/>
    <property type="match status" value="1"/>
</dbReference>
<gene>
    <name evidence="25" type="ORF">GCM10025778_21760</name>
</gene>
<evidence type="ECO:0000256" key="20">
    <source>
        <dbReference type="ARBA" id="ARBA00034003"/>
    </source>
</evidence>
<keyword evidence="16" id="KW-0234">DNA repair</keyword>
<keyword evidence="15" id="KW-0233">DNA recombination</keyword>
<dbReference type="Pfam" id="PF21686">
    <property type="entry name" value="LigD_Prim-Pol"/>
    <property type="match status" value="1"/>
</dbReference>
<keyword evidence="3 25" id="KW-0436">Ligase</keyword>
<dbReference type="EMBL" id="BAABLK010000032">
    <property type="protein sequence ID" value="GAA5227643.1"/>
    <property type="molecule type" value="Genomic_DNA"/>
</dbReference>
<dbReference type="Proteomes" id="UP001501257">
    <property type="component" value="Unassembled WGS sequence"/>
</dbReference>
<dbReference type="GO" id="GO:0016874">
    <property type="term" value="F:ligase activity"/>
    <property type="evidence" value="ECO:0007669"/>
    <property type="project" value="UniProtKB-KW"/>
</dbReference>
<dbReference type="Pfam" id="PF01068">
    <property type="entry name" value="DNA_ligase_A_M"/>
    <property type="match status" value="1"/>
</dbReference>
<protein>
    <recommendedName>
        <fullName evidence="2">DNA ligase (ATP)</fullName>
        <ecNumber evidence="2">6.5.1.1</ecNumber>
    </recommendedName>
    <alternativeName>
        <fullName evidence="19">NHEJ DNA polymerase</fullName>
    </alternativeName>
</protein>
<dbReference type="SUPFAM" id="SSF56091">
    <property type="entry name" value="DNA ligase/mRNA capping enzyme, catalytic domain"/>
    <property type="match status" value="1"/>
</dbReference>
<keyword evidence="9" id="KW-0227">DNA damage</keyword>
<evidence type="ECO:0000313" key="25">
    <source>
        <dbReference type="EMBL" id="GAA5227643.1"/>
    </source>
</evidence>
<dbReference type="NCBIfam" id="TIGR02777">
    <property type="entry name" value="LigD_PE_dom"/>
    <property type="match status" value="1"/>
</dbReference>
<evidence type="ECO:0000256" key="15">
    <source>
        <dbReference type="ARBA" id="ARBA00023172"/>
    </source>
</evidence>
<evidence type="ECO:0000256" key="4">
    <source>
        <dbReference type="ARBA" id="ARBA00022679"/>
    </source>
</evidence>
<keyword evidence="12" id="KW-0067">ATP-binding</keyword>
<keyword evidence="26" id="KW-1185">Reference proteome</keyword>
<evidence type="ECO:0000256" key="1">
    <source>
        <dbReference type="ARBA" id="ARBA00001936"/>
    </source>
</evidence>
<sequence>MAVNEQIFEFAGRRLKISNLEKVLYPETGTTKAEVLDYYAQIAHVLIPQSAWRPATRKRWVDGVGTTSAPGQVFFRKDLEDSVPEWVPRKTIRHKNRINTYPMVNEPGVLAWFGQLAALEIHVPQWRFGPDGNPSNPDRLVLDLDPGEGAGLHECAQTALLCRELLTEMQLDAFPVTSGSKGIHLYVSLDGSYSSMQISDLAREMARSLEADHPDLVVSVMKKALRTGKVLVDWSQNSDAKTTICPYSLRGRSRPTVAAPRTWEEIEDPELRQLDYQDVMARAADGMDPIGALGWQQSAGADRLEKYRSMRVPGKTPEPIPRETVSSKGSGESRFVIQEHHASRLHWDFRLEHSGVLVSWAVPKGPPLDSGENRLAVMTEDHPLDYGSFEGTIPKGEYGAGAVTIWDTGNCVLEKWREGKEVIAVLHGKADGGLGGIPRRYALINAPGMGEKKNWLIHLMKEQPGTGSMTATTDGNSGDVGSGSSYPQGGEIANRPTTLLAAHPGRGADLPSPMLATAGSLRELDREHTWSFEMKWDGMRAIVGVFADEVSLISRNGHNVTDQYPELQELAALAPDGSVFDGEIIAVNSSAQPDFSLLQRRMKLTRKSEIEQAVQKVPVHLMLFDVLQLVAETPHGPAHATRSLVREPYATRRTALFGTVEEGLHVHLPPAHPGTAEEAFAASRDLGLEGVIAKRVEGRYHPGKRSKGWVKLKHELHQEVIVIGWRKGSGARKDTVGSLLLAVNEGGDLRYVGKVGTGFSSRDLAEAATMLNRIVRKTPPVDDVPASDRRDAVWASPRLVGEVKYSERTPGNKLRHPAWRGWRPEKSADSVRWENPPTK</sequence>
<comment type="caution">
    <text evidence="25">The sequence shown here is derived from an EMBL/GenBank/DDBJ whole genome shotgun (WGS) entry which is preliminary data.</text>
</comment>
<evidence type="ECO:0000256" key="23">
    <source>
        <dbReference type="SAM" id="MobiDB-lite"/>
    </source>
</evidence>
<evidence type="ECO:0000256" key="5">
    <source>
        <dbReference type="ARBA" id="ARBA00022695"/>
    </source>
</evidence>
<evidence type="ECO:0000256" key="12">
    <source>
        <dbReference type="ARBA" id="ARBA00022840"/>
    </source>
</evidence>
<dbReference type="CDD" id="cd07906">
    <property type="entry name" value="Adenylation_DNA_ligase_LigD_LigC"/>
    <property type="match status" value="1"/>
</dbReference>
<dbReference type="Pfam" id="PF04679">
    <property type="entry name" value="DNA_ligase_A_C"/>
    <property type="match status" value="1"/>
</dbReference>
<dbReference type="CDD" id="cd04863">
    <property type="entry name" value="MtLigD_Pol_like"/>
    <property type="match status" value="1"/>
</dbReference>